<dbReference type="AlphaFoldDB" id="A0A8J6CUZ9"/>
<feature type="domain" description="DUF4218" evidence="1">
    <location>
        <begin position="108"/>
        <end position="183"/>
    </location>
</feature>
<proteinExistence type="predicted"/>
<dbReference type="EMBL" id="JAHUZN010000010">
    <property type="protein sequence ID" value="KAG8480938.1"/>
    <property type="molecule type" value="Genomic_DNA"/>
</dbReference>
<comment type="caution">
    <text evidence="2">The sequence shown here is derived from an EMBL/GenBank/DDBJ whole genome shotgun (WGS) entry which is preliminary data.</text>
</comment>
<keyword evidence="3" id="KW-1185">Reference proteome</keyword>
<gene>
    <name evidence="2" type="ORF">CXB51_025610</name>
</gene>
<evidence type="ECO:0000313" key="2">
    <source>
        <dbReference type="EMBL" id="KAG8480938.1"/>
    </source>
</evidence>
<organism evidence="2 3">
    <name type="scientific">Gossypium anomalum</name>
    <dbReference type="NCBI Taxonomy" id="47600"/>
    <lineage>
        <taxon>Eukaryota</taxon>
        <taxon>Viridiplantae</taxon>
        <taxon>Streptophyta</taxon>
        <taxon>Embryophyta</taxon>
        <taxon>Tracheophyta</taxon>
        <taxon>Spermatophyta</taxon>
        <taxon>Magnoliopsida</taxon>
        <taxon>eudicotyledons</taxon>
        <taxon>Gunneridae</taxon>
        <taxon>Pentapetalae</taxon>
        <taxon>rosids</taxon>
        <taxon>malvids</taxon>
        <taxon>Malvales</taxon>
        <taxon>Malvaceae</taxon>
        <taxon>Malvoideae</taxon>
        <taxon>Gossypium</taxon>
    </lineage>
</organism>
<dbReference type="PANTHER" id="PTHR48451">
    <property type="entry name" value="DUF4218 DOMAIN-CONTAINING PROTEIN"/>
    <property type="match status" value="1"/>
</dbReference>
<name>A0A8J6CUZ9_9ROSI</name>
<protein>
    <recommendedName>
        <fullName evidence="1">DUF4218 domain-containing protein</fullName>
    </recommendedName>
</protein>
<dbReference type="Pfam" id="PF13960">
    <property type="entry name" value="DUF4218"/>
    <property type="match status" value="1"/>
</dbReference>
<dbReference type="PANTHER" id="PTHR48451:SF1">
    <property type="entry name" value="DUF4218 DOMAIN-CONTAINING PROTEIN"/>
    <property type="match status" value="1"/>
</dbReference>
<evidence type="ECO:0000313" key="3">
    <source>
        <dbReference type="Proteomes" id="UP000701853"/>
    </source>
</evidence>
<dbReference type="Proteomes" id="UP000701853">
    <property type="component" value="Chromosome 10"/>
</dbReference>
<dbReference type="InterPro" id="IPR025452">
    <property type="entry name" value="DUF4218"/>
</dbReference>
<sequence length="233" mass="27472">MIYNRFHLKLLHLMHDIGGNTFIETGRSAPDEEPNEEAAKSYNCPNDCMLYWGDRKNQHSCCCGKSHWMNKNVEDVKMKNLKNIRSSRLDFMQLEEDSSTFVIHYYGTHLLIHLPCEAKLGGPAFYQWMYPIERFLCKLKSYCRNKRYPEGSIAKGYLVEECMTFCSRYLEDVETRLNRPSRNTRFHTKSRERLRRTQNCGIVVNSSITSYACARDSNLLRETWSITDFLRAY</sequence>
<reference evidence="2 3" key="1">
    <citation type="journal article" date="2021" name="bioRxiv">
        <title>The Gossypium anomalum genome as a resource for cotton improvement and evolutionary analysis of hybrid incompatibility.</title>
        <authorList>
            <person name="Grover C.E."/>
            <person name="Yuan D."/>
            <person name="Arick M.A."/>
            <person name="Miller E.R."/>
            <person name="Hu G."/>
            <person name="Peterson D.G."/>
            <person name="Wendel J.F."/>
            <person name="Udall J.A."/>
        </authorList>
    </citation>
    <scope>NUCLEOTIDE SEQUENCE [LARGE SCALE GENOMIC DNA]</scope>
    <source>
        <strain evidence="2">JFW-Udall</strain>
        <tissue evidence="2">Leaf</tissue>
    </source>
</reference>
<accession>A0A8J6CUZ9</accession>
<evidence type="ECO:0000259" key="1">
    <source>
        <dbReference type="Pfam" id="PF13960"/>
    </source>
</evidence>
<dbReference type="OrthoDB" id="999074at2759"/>